<keyword evidence="1" id="KW-1133">Transmembrane helix</keyword>
<gene>
    <name evidence="2" type="ORF">C7383_10388</name>
</gene>
<reference evidence="2 3" key="1">
    <citation type="submission" date="2018-05" db="EMBL/GenBank/DDBJ databases">
        <authorList>
            <person name="Goeker M."/>
            <person name="Huntemann M."/>
            <person name="Clum A."/>
            <person name="Pillay M."/>
            <person name="Palaniappan K."/>
            <person name="Varghese N."/>
            <person name="Mikhailova N."/>
            <person name="Stamatis D."/>
            <person name="Reddy T."/>
            <person name="Daum C."/>
            <person name="Shapiro N."/>
            <person name="Ivanova N."/>
            <person name="Kyrpides N."/>
            <person name="Woyke T."/>
        </authorList>
    </citation>
    <scope>NUCLEOTIDE SEQUENCE [LARGE SCALE GENOMIC DNA]</scope>
    <source>
        <strain evidence="2 3">DSM 26524</strain>
    </source>
</reference>
<dbReference type="AlphaFoldDB" id="A0AB73T6Q1"/>
<name>A0AB73T6Q1_9FIRM</name>
<accession>A0AB73T6Q1</accession>
<protein>
    <submittedName>
        <fullName evidence="2">Uncharacterized protein</fullName>
    </submittedName>
</protein>
<feature type="transmembrane region" description="Helical" evidence="1">
    <location>
        <begin position="20"/>
        <end position="53"/>
    </location>
</feature>
<dbReference type="RefSeq" id="WP_109625361.1">
    <property type="nucleotide sequence ID" value="NZ_CABJAT010000007.1"/>
</dbReference>
<evidence type="ECO:0000256" key="1">
    <source>
        <dbReference type="SAM" id="Phobius"/>
    </source>
</evidence>
<organism evidence="2 3">
    <name type="scientific">Murimonas intestini</name>
    <dbReference type="NCBI Taxonomy" id="1337051"/>
    <lineage>
        <taxon>Bacteria</taxon>
        <taxon>Bacillati</taxon>
        <taxon>Bacillota</taxon>
        <taxon>Clostridia</taxon>
        <taxon>Lachnospirales</taxon>
        <taxon>Lachnospiraceae</taxon>
        <taxon>Murimonas</taxon>
    </lineage>
</organism>
<evidence type="ECO:0000313" key="3">
    <source>
        <dbReference type="Proteomes" id="UP000245412"/>
    </source>
</evidence>
<sequence length="167" mass="19217">MSDLYTELLVQRKTPASAKILKVLMIVATVFAGLLGFTFMPLALVVFVGMIILCYFKLSSFDLEFEYLYVNGELDVDKIMSKTKRKRVASIEMEKVELVAPLKSHELDYYRNNKGIKIVDYSSGEEDHDIYAIILNGEKGMQMIYFEPNNIILNDMRRIAPRKVKTM</sequence>
<evidence type="ECO:0000313" key="2">
    <source>
        <dbReference type="EMBL" id="PWJ77247.1"/>
    </source>
</evidence>
<keyword evidence="3" id="KW-1185">Reference proteome</keyword>
<dbReference type="Proteomes" id="UP000245412">
    <property type="component" value="Unassembled WGS sequence"/>
</dbReference>
<comment type="caution">
    <text evidence="2">The sequence shown here is derived from an EMBL/GenBank/DDBJ whole genome shotgun (WGS) entry which is preliminary data.</text>
</comment>
<keyword evidence="1" id="KW-0812">Transmembrane</keyword>
<proteinExistence type="predicted"/>
<dbReference type="InterPro" id="IPR046088">
    <property type="entry name" value="DUF6106"/>
</dbReference>
<keyword evidence="1" id="KW-0472">Membrane</keyword>
<dbReference type="Pfam" id="PF19601">
    <property type="entry name" value="DUF6106"/>
    <property type="match status" value="1"/>
</dbReference>
<dbReference type="EMBL" id="QGGY01000003">
    <property type="protein sequence ID" value="PWJ77247.1"/>
    <property type="molecule type" value="Genomic_DNA"/>
</dbReference>